<evidence type="ECO:0000313" key="3">
    <source>
        <dbReference type="Proteomes" id="UP000237144"/>
    </source>
</evidence>
<feature type="region of interest" description="Disordered" evidence="1">
    <location>
        <begin position="199"/>
        <end position="258"/>
    </location>
</feature>
<sequence>MGFETAQIAQQQQPPARQRRQRVSSTSSVWNPLVSDRWWPTTESELARYYLPTLSYEDDWSDEWVRLACERGVLSPQFEQDAAGRAQSSSTRRGRRWPLARAHSDTSHGAGDSEPTEQIAELDPPPYCSVDPAPLSSAFATCARSSSSPTSSSLHTVPGSLSFFAEVLSDDIGEPEPTSVRRASSAGSTDSGYVSILSRLSRHSSRQSQTTVASQDGEHVDIEQPRGVGVRRKHLSLSIRKKKGGGDPPRPSRPPSRL</sequence>
<feature type="compositionally biased region" description="Low complexity" evidence="1">
    <location>
        <begin position="1"/>
        <end position="16"/>
    </location>
</feature>
<protein>
    <submittedName>
        <fullName evidence="2">Uncharacterized protein</fullName>
    </submittedName>
</protein>
<comment type="caution">
    <text evidence="2">The sequence shown here is derived from an EMBL/GenBank/DDBJ whole genome shotgun (WGS) entry which is preliminary data.</text>
</comment>
<name>A0A2S5BED9_9BASI</name>
<dbReference type="AlphaFoldDB" id="A0A2S5BED9"/>
<keyword evidence="3" id="KW-1185">Reference proteome</keyword>
<dbReference type="EMBL" id="PJQD01000019">
    <property type="protein sequence ID" value="POY75134.1"/>
    <property type="molecule type" value="Genomic_DNA"/>
</dbReference>
<accession>A0A2S5BED9</accession>
<feature type="compositionally biased region" description="Pro residues" evidence="1">
    <location>
        <begin position="248"/>
        <end position="258"/>
    </location>
</feature>
<evidence type="ECO:0000256" key="1">
    <source>
        <dbReference type="SAM" id="MobiDB-lite"/>
    </source>
</evidence>
<feature type="region of interest" description="Disordered" evidence="1">
    <location>
        <begin position="1"/>
        <end position="28"/>
    </location>
</feature>
<feature type="region of interest" description="Disordered" evidence="1">
    <location>
        <begin position="79"/>
        <end position="127"/>
    </location>
</feature>
<evidence type="ECO:0000313" key="2">
    <source>
        <dbReference type="EMBL" id="POY75134.1"/>
    </source>
</evidence>
<organism evidence="2 3">
    <name type="scientific">Rhodotorula taiwanensis</name>
    <dbReference type="NCBI Taxonomy" id="741276"/>
    <lineage>
        <taxon>Eukaryota</taxon>
        <taxon>Fungi</taxon>
        <taxon>Dikarya</taxon>
        <taxon>Basidiomycota</taxon>
        <taxon>Pucciniomycotina</taxon>
        <taxon>Microbotryomycetes</taxon>
        <taxon>Sporidiobolales</taxon>
        <taxon>Sporidiobolaceae</taxon>
        <taxon>Rhodotorula</taxon>
    </lineage>
</organism>
<feature type="compositionally biased region" description="Basic residues" evidence="1">
    <location>
        <begin position="229"/>
        <end position="243"/>
    </location>
</feature>
<gene>
    <name evidence="2" type="ORF">BMF94_1764</name>
</gene>
<dbReference type="Proteomes" id="UP000237144">
    <property type="component" value="Unassembled WGS sequence"/>
</dbReference>
<reference evidence="2 3" key="1">
    <citation type="journal article" date="2018" name="Front. Microbiol.">
        <title>Prospects for Fungal Bioremediation of Acidic Radioactive Waste Sites: Characterization and Genome Sequence of Rhodotorula taiwanensis MD1149.</title>
        <authorList>
            <person name="Tkavc R."/>
            <person name="Matrosova V.Y."/>
            <person name="Grichenko O.E."/>
            <person name="Gostincar C."/>
            <person name="Volpe R.P."/>
            <person name="Klimenkova P."/>
            <person name="Gaidamakova E.K."/>
            <person name="Zhou C.E."/>
            <person name="Stewart B.J."/>
            <person name="Lyman M.G."/>
            <person name="Malfatti S.A."/>
            <person name="Rubinfeld B."/>
            <person name="Courtot M."/>
            <person name="Singh J."/>
            <person name="Dalgard C.L."/>
            <person name="Hamilton T."/>
            <person name="Frey K.G."/>
            <person name="Gunde-Cimerman N."/>
            <person name="Dugan L."/>
            <person name="Daly M.J."/>
        </authorList>
    </citation>
    <scope>NUCLEOTIDE SEQUENCE [LARGE SCALE GENOMIC DNA]</scope>
    <source>
        <strain evidence="2 3">MD1149</strain>
    </source>
</reference>
<proteinExistence type="predicted"/>